<dbReference type="KEGG" id="pvw:HU752_023890"/>
<comment type="caution">
    <text evidence="8">Lacks conserved residue(s) required for the propagation of feature annotation.</text>
</comment>
<evidence type="ECO:0000256" key="6">
    <source>
        <dbReference type="ARBA" id="ARBA00023134"/>
    </source>
</evidence>
<proteinExistence type="inferred from homology"/>
<protein>
    <recommendedName>
        <fullName evidence="8">Molybdenum cofactor guanylyltransferase</fullName>
        <shortName evidence="8">MoCo guanylyltransferase</shortName>
        <ecNumber evidence="8">2.7.7.77</ecNumber>
    </recommendedName>
    <alternativeName>
        <fullName evidence="8">GTP:molybdopterin guanylyltransferase</fullName>
    </alternativeName>
    <alternativeName>
        <fullName evidence="8">Mo-MPT guanylyltransferase</fullName>
    </alternativeName>
    <alternativeName>
        <fullName evidence="8">Molybdopterin guanylyltransferase</fullName>
    </alternativeName>
    <alternativeName>
        <fullName evidence="8">Molybdopterin-guanine dinucleotide synthase</fullName>
        <shortName evidence="8">MGD synthase</shortName>
    </alternativeName>
</protein>
<evidence type="ECO:0000256" key="8">
    <source>
        <dbReference type="HAMAP-Rule" id="MF_00316"/>
    </source>
</evidence>
<comment type="catalytic activity">
    <reaction evidence="8">
        <text>Mo-molybdopterin + GTP + H(+) = Mo-molybdopterin guanine dinucleotide + diphosphate</text>
        <dbReference type="Rhea" id="RHEA:34243"/>
        <dbReference type="ChEBI" id="CHEBI:15378"/>
        <dbReference type="ChEBI" id="CHEBI:33019"/>
        <dbReference type="ChEBI" id="CHEBI:37565"/>
        <dbReference type="ChEBI" id="CHEBI:71302"/>
        <dbReference type="ChEBI" id="CHEBI:71310"/>
        <dbReference type="EC" id="2.7.7.77"/>
    </reaction>
</comment>
<dbReference type="EMBL" id="CP077093">
    <property type="protein sequence ID" value="QXI31605.1"/>
    <property type="molecule type" value="Genomic_DNA"/>
</dbReference>
<dbReference type="AlphaFoldDB" id="A0A9E6TVR4"/>
<reference evidence="10 11" key="1">
    <citation type="journal article" date="2020" name="Microorganisms">
        <title>Reliable Identification of Environmental Pseudomonas Isolates Using the rpoD Gene.</title>
        <authorList>
            <consortium name="The Broad Institute Genome Sequencing Platform"/>
            <person name="Girard L."/>
            <person name="Lood C."/>
            <person name="Rokni-Zadeh H."/>
            <person name="van Noort V."/>
            <person name="Lavigne R."/>
            <person name="De Mot R."/>
        </authorList>
    </citation>
    <scope>NUCLEOTIDE SEQUENCE [LARGE SCALE GENOMIC DNA]</scope>
    <source>
        <strain evidence="10 11">RW8P3</strain>
    </source>
</reference>
<gene>
    <name evidence="8 10" type="primary">mobA</name>
    <name evidence="10" type="ORF">HU752_023890</name>
</gene>
<evidence type="ECO:0000259" key="9">
    <source>
        <dbReference type="Pfam" id="PF12804"/>
    </source>
</evidence>
<dbReference type="NCBIfam" id="TIGR02665">
    <property type="entry name" value="molyb_mobA"/>
    <property type="match status" value="1"/>
</dbReference>
<feature type="binding site" evidence="8">
    <location>
        <begin position="11"/>
        <end position="13"/>
    </location>
    <ligand>
        <name>GTP</name>
        <dbReference type="ChEBI" id="CHEBI:37565"/>
    </ligand>
</feature>
<dbReference type="GO" id="GO:0061603">
    <property type="term" value="F:molybdenum cofactor guanylyltransferase activity"/>
    <property type="evidence" value="ECO:0007669"/>
    <property type="project" value="UniProtKB-EC"/>
</dbReference>
<feature type="binding site" evidence="8">
    <location>
        <position position="24"/>
    </location>
    <ligand>
        <name>GTP</name>
        <dbReference type="ChEBI" id="CHEBI:37565"/>
    </ligand>
</feature>
<evidence type="ECO:0000313" key="11">
    <source>
        <dbReference type="Proteomes" id="UP000634530"/>
    </source>
</evidence>
<dbReference type="HAMAP" id="MF_00316">
    <property type="entry name" value="MobA"/>
    <property type="match status" value="1"/>
</dbReference>
<dbReference type="GO" id="GO:0046872">
    <property type="term" value="F:metal ion binding"/>
    <property type="evidence" value="ECO:0007669"/>
    <property type="project" value="UniProtKB-KW"/>
</dbReference>
<dbReference type="Proteomes" id="UP000634530">
    <property type="component" value="Chromosome"/>
</dbReference>
<dbReference type="InterPro" id="IPR029044">
    <property type="entry name" value="Nucleotide-diphossugar_trans"/>
</dbReference>
<feature type="domain" description="MobA-like NTP transferase" evidence="9">
    <location>
        <begin position="9"/>
        <end position="162"/>
    </location>
</feature>
<comment type="domain">
    <text evidence="8">The N-terminal domain determines nucleotide recognition and specific binding, while the C-terminal domain determines the specific binding to the target protein.</text>
</comment>
<evidence type="ECO:0000256" key="4">
    <source>
        <dbReference type="ARBA" id="ARBA00022741"/>
    </source>
</evidence>
<dbReference type="CDD" id="cd02503">
    <property type="entry name" value="MobA"/>
    <property type="match status" value="1"/>
</dbReference>
<organism evidence="10 11">
    <name type="scientific">Pseudomonas vanderleydeniana</name>
    <dbReference type="NCBI Taxonomy" id="2745495"/>
    <lineage>
        <taxon>Bacteria</taxon>
        <taxon>Pseudomonadati</taxon>
        <taxon>Pseudomonadota</taxon>
        <taxon>Gammaproteobacteria</taxon>
        <taxon>Pseudomonadales</taxon>
        <taxon>Pseudomonadaceae</taxon>
        <taxon>Pseudomonas</taxon>
    </lineage>
</organism>
<dbReference type="SUPFAM" id="SSF53448">
    <property type="entry name" value="Nucleotide-diphospho-sugar transferases"/>
    <property type="match status" value="1"/>
</dbReference>
<sequence length="199" mass="21606">MPLTDFSILLLAGGRGQRMGGQDKGLLPFRGQPLIAHLHATVRPLTDDLIISCNRNQARYAAYADRLVGDDSRDFPGPLAGIRAGLAVARHPHLLVLPCDAPQVDRSLLLDMLEQAGAHPGQPLMVRQGEHWEPLFCVIPVALAGIFESAWAAGERSPRQIMLPLQAQALQCPEGDARLANLNTPQLLQHCDSRLDGQP</sequence>
<reference evidence="10 11" key="2">
    <citation type="journal article" date="2021" name="Microorganisms">
        <title>The Ever-Expanding Pseudomonas Genus: Description of 43 New Species and Partition of the Pseudomonas putida Group.</title>
        <authorList>
            <person name="Girard L."/>
            <person name="Lood C."/>
            <person name="Hofte M."/>
            <person name="Vandamme P."/>
            <person name="Rokni-Zadeh H."/>
            <person name="van Noort V."/>
            <person name="Lavigne R."/>
            <person name="De Mot R."/>
        </authorList>
    </citation>
    <scope>NUCLEOTIDE SEQUENCE [LARGE SCALE GENOMIC DNA]</scope>
    <source>
        <strain evidence="10 11">RW8P3</strain>
    </source>
</reference>
<dbReference type="Gene3D" id="3.90.550.10">
    <property type="entry name" value="Spore Coat Polysaccharide Biosynthesis Protein SpsA, Chain A"/>
    <property type="match status" value="1"/>
</dbReference>
<dbReference type="GO" id="GO:0005737">
    <property type="term" value="C:cytoplasm"/>
    <property type="evidence" value="ECO:0007669"/>
    <property type="project" value="UniProtKB-SubCell"/>
</dbReference>
<keyword evidence="5 8" id="KW-0460">Magnesium</keyword>
<dbReference type="EC" id="2.7.7.77" evidence="8"/>
<evidence type="ECO:0000256" key="7">
    <source>
        <dbReference type="ARBA" id="ARBA00023150"/>
    </source>
</evidence>
<name>A0A9E6TVR4_9PSED</name>
<dbReference type="InterPro" id="IPR013482">
    <property type="entry name" value="Molybde_CF_guanTrfase"/>
</dbReference>
<dbReference type="GO" id="GO:1902758">
    <property type="term" value="P:bis(molybdopterin guanine dinucleotide)molybdenum biosynthetic process"/>
    <property type="evidence" value="ECO:0007669"/>
    <property type="project" value="TreeGrafter"/>
</dbReference>
<feature type="binding site" evidence="8">
    <location>
        <position position="100"/>
    </location>
    <ligand>
        <name>Mg(2+)</name>
        <dbReference type="ChEBI" id="CHEBI:18420"/>
    </ligand>
</feature>
<dbReference type="Pfam" id="PF12804">
    <property type="entry name" value="NTP_transf_3"/>
    <property type="match status" value="1"/>
</dbReference>
<keyword evidence="11" id="KW-1185">Reference proteome</keyword>
<evidence type="ECO:0000313" key="10">
    <source>
        <dbReference type="EMBL" id="QXI31605.1"/>
    </source>
</evidence>
<comment type="subcellular location">
    <subcellularLocation>
        <location evidence="8">Cytoplasm</location>
    </subcellularLocation>
</comment>
<comment type="cofactor">
    <cofactor evidence="8">
        <name>Mg(2+)</name>
        <dbReference type="ChEBI" id="CHEBI:18420"/>
    </cofactor>
</comment>
<keyword evidence="6 8" id="KW-0342">GTP-binding</keyword>
<comment type="similarity">
    <text evidence="8">Belongs to the MobA family.</text>
</comment>
<keyword evidence="4 8" id="KW-0547">Nucleotide-binding</keyword>
<dbReference type="PANTHER" id="PTHR19136">
    <property type="entry name" value="MOLYBDENUM COFACTOR GUANYLYLTRANSFERASE"/>
    <property type="match status" value="1"/>
</dbReference>
<keyword evidence="1 8" id="KW-0963">Cytoplasm</keyword>
<evidence type="ECO:0000256" key="1">
    <source>
        <dbReference type="ARBA" id="ARBA00022490"/>
    </source>
</evidence>
<comment type="function">
    <text evidence="8">Transfers a GMP moiety from GTP to Mo-molybdopterin (Mo-MPT) cofactor (Moco or molybdenum cofactor) to form Mo-molybdopterin guanine dinucleotide (Mo-MGD) cofactor.</text>
</comment>
<dbReference type="RefSeq" id="WP_186681576.1">
    <property type="nucleotide sequence ID" value="NZ_CP077093.1"/>
</dbReference>
<keyword evidence="3 8" id="KW-0479">Metal-binding</keyword>
<comment type="subunit">
    <text evidence="8">Monomer.</text>
</comment>
<accession>A0A9E6TVR4</accession>
<evidence type="ECO:0000256" key="3">
    <source>
        <dbReference type="ARBA" id="ARBA00022723"/>
    </source>
</evidence>
<dbReference type="GO" id="GO:0005525">
    <property type="term" value="F:GTP binding"/>
    <property type="evidence" value="ECO:0007669"/>
    <property type="project" value="UniProtKB-UniRule"/>
</dbReference>
<feature type="binding site" evidence="8">
    <location>
        <position position="70"/>
    </location>
    <ligand>
        <name>GTP</name>
        <dbReference type="ChEBI" id="CHEBI:37565"/>
    </ligand>
</feature>
<feature type="binding site" evidence="8">
    <location>
        <position position="100"/>
    </location>
    <ligand>
        <name>GTP</name>
        <dbReference type="ChEBI" id="CHEBI:37565"/>
    </ligand>
</feature>
<dbReference type="InterPro" id="IPR025877">
    <property type="entry name" value="MobA-like_NTP_Trfase"/>
</dbReference>
<keyword evidence="7 8" id="KW-0501">Molybdenum cofactor biosynthesis</keyword>
<keyword evidence="10" id="KW-0548">Nucleotidyltransferase</keyword>
<evidence type="ECO:0000256" key="5">
    <source>
        <dbReference type="ARBA" id="ARBA00022842"/>
    </source>
</evidence>
<keyword evidence="2 8" id="KW-0808">Transferase</keyword>
<evidence type="ECO:0000256" key="2">
    <source>
        <dbReference type="ARBA" id="ARBA00022679"/>
    </source>
</evidence>
<dbReference type="PANTHER" id="PTHR19136:SF81">
    <property type="entry name" value="MOLYBDENUM COFACTOR GUANYLYLTRANSFERASE"/>
    <property type="match status" value="1"/>
</dbReference>